<dbReference type="SUPFAM" id="SSF51261">
    <property type="entry name" value="Duplicated hybrid motif"/>
    <property type="match status" value="1"/>
</dbReference>
<comment type="caution">
    <text evidence="3">The sequence shown here is derived from an EMBL/GenBank/DDBJ whole genome shotgun (WGS) entry which is preliminary data.</text>
</comment>
<keyword evidence="1" id="KW-0472">Membrane</keyword>
<gene>
    <name evidence="3" type="ORF">F0L74_26280</name>
</gene>
<feature type="domain" description="M23ase beta-sheet core" evidence="2">
    <location>
        <begin position="209"/>
        <end position="299"/>
    </location>
</feature>
<feature type="transmembrane region" description="Helical" evidence="1">
    <location>
        <begin position="87"/>
        <end position="103"/>
    </location>
</feature>
<dbReference type="PANTHER" id="PTHR21666">
    <property type="entry name" value="PEPTIDASE-RELATED"/>
    <property type="match status" value="1"/>
</dbReference>
<dbReference type="AlphaFoldDB" id="A0A5B2VN18"/>
<keyword evidence="1" id="KW-1133">Transmembrane helix</keyword>
<accession>A0A5B2VN18</accession>
<feature type="transmembrane region" description="Helical" evidence="1">
    <location>
        <begin position="62"/>
        <end position="81"/>
    </location>
</feature>
<name>A0A5B2VN18_9BACT</name>
<dbReference type="InterPro" id="IPR050570">
    <property type="entry name" value="Cell_wall_metabolism_enzyme"/>
</dbReference>
<keyword evidence="4" id="KW-1185">Reference proteome</keyword>
<dbReference type="InterPro" id="IPR016047">
    <property type="entry name" value="M23ase_b-sheet_dom"/>
</dbReference>
<dbReference type="Proteomes" id="UP000324611">
    <property type="component" value="Unassembled WGS sequence"/>
</dbReference>
<keyword evidence="1" id="KW-0812">Transmembrane</keyword>
<reference evidence="3 4" key="1">
    <citation type="submission" date="2019-09" db="EMBL/GenBank/DDBJ databases">
        <title>Chitinophaga ginsengihumi sp. nov., isolated from soil of ginseng rhizosphere.</title>
        <authorList>
            <person name="Lee J."/>
        </authorList>
    </citation>
    <scope>NUCLEOTIDE SEQUENCE [LARGE SCALE GENOMIC DNA]</scope>
    <source>
        <strain evidence="3 4">BN140078</strain>
    </source>
</reference>
<evidence type="ECO:0000313" key="4">
    <source>
        <dbReference type="Proteomes" id="UP000324611"/>
    </source>
</evidence>
<dbReference type="EMBL" id="VUOC01000004">
    <property type="protein sequence ID" value="KAA2239702.1"/>
    <property type="molecule type" value="Genomic_DNA"/>
</dbReference>
<feature type="transmembrane region" description="Helical" evidence="1">
    <location>
        <begin position="115"/>
        <end position="135"/>
    </location>
</feature>
<organism evidence="3 4">
    <name type="scientific">Chitinophaga agrisoli</name>
    <dbReference type="NCBI Taxonomy" id="2607653"/>
    <lineage>
        <taxon>Bacteria</taxon>
        <taxon>Pseudomonadati</taxon>
        <taxon>Bacteroidota</taxon>
        <taxon>Chitinophagia</taxon>
        <taxon>Chitinophagales</taxon>
        <taxon>Chitinophagaceae</taxon>
        <taxon>Chitinophaga</taxon>
    </lineage>
</organism>
<dbReference type="Pfam" id="PF01551">
    <property type="entry name" value="Peptidase_M23"/>
    <property type="match status" value="1"/>
</dbReference>
<evidence type="ECO:0000256" key="1">
    <source>
        <dbReference type="SAM" id="Phobius"/>
    </source>
</evidence>
<feature type="transmembrane region" description="Helical" evidence="1">
    <location>
        <begin position="27"/>
        <end position="50"/>
    </location>
</feature>
<dbReference type="CDD" id="cd12797">
    <property type="entry name" value="M23_peptidase"/>
    <property type="match status" value="1"/>
</dbReference>
<evidence type="ECO:0000259" key="2">
    <source>
        <dbReference type="Pfam" id="PF01551"/>
    </source>
</evidence>
<proteinExistence type="predicted"/>
<reference evidence="3 4" key="2">
    <citation type="submission" date="2019-09" db="EMBL/GenBank/DDBJ databases">
        <authorList>
            <person name="Jin C."/>
        </authorList>
    </citation>
    <scope>NUCLEOTIDE SEQUENCE [LARGE SCALE GENOMIC DNA]</scope>
    <source>
        <strain evidence="3 4">BN140078</strain>
    </source>
</reference>
<dbReference type="GO" id="GO:0004222">
    <property type="term" value="F:metalloendopeptidase activity"/>
    <property type="evidence" value="ECO:0007669"/>
    <property type="project" value="TreeGrafter"/>
</dbReference>
<dbReference type="InterPro" id="IPR011055">
    <property type="entry name" value="Dup_hybrid_motif"/>
</dbReference>
<protein>
    <submittedName>
        <fullName evidence="3">M23 family metallopeptidase</fullName>
    </submittedName>
</protein>
<sequence>MQRSSSSHQSSIPSAYQHISTSEHYLMFIYGILSLALAIALFSLFLMFTATGKPFRYGWSRCLLALTMGVFVYLYGTWVYLTVYAKYVFGICLLLCLLSAFFRKRRGTAKAPKPWARFLSLLWSGIFIVLCITYFTGTTGLEQKKVELAFPLKTGQYFVLQGGKGLPTNLFHYSLRGAIYAMDIVKLNSWGGRADKVFSQRLEDYEIFNDTIYSPCAGRVLRAYSDNPDNIPPNMDRGPQNTNQVLLETDSSYIFLAHMKKGSVVVHEGQWVVQGQALGCVGNSGFSSEPHLHIQAHAKSGPDVPWYMCPPLYISFNGKSYLLYEVIRPKRVEMVE</sequence>
<dbReference type="Gene3D" id="2.70.70.10">
    <property type="entry name" value="Glucose Permease (Domain IIA)"/>
    <property type="match status" value="1"/>
</dbReference>
<dbReference type="PANTHER" id="PTHR21666:SF285">
    <property type="entry name" value="M23 FAMILY METALLOPEPTIDASE"/>
    <property type="match status" value="1"/>
</dbReference>
<evidence type="ECO:0000313" key="3">
    <source>
        <dbReference type="EMBL" id="KAA2239702.1"/>
    </source>
</evidence>